<reference evidence="4" key="2">
    <citation type="journal article" date="2022" name="Sci. Total Environ.">
        <title>Prevalence, transmission, and molecular epidemiology of tet(X)-positive bacteria among humans, animals, and environmental niches in China: An epidemiological, and genomic-based study.</title>
        <authorList>
            <person name="Dong N."/>
            <person name="Zeng Y."/>
            <person name="Cai C."/>
            <person name="Sun C."/>
            <person name="Lu J."/>
            <person name="Liu C."/>
            <person name="Zhou H."/>
            <person name="Sun Q."/>
            <person name="Shu L."/>
            <person name="Wang H."/>
            <person name="Wang Y."/>
            <person name="Wang S."/>
            <person name="Wu C."/>
            <person name="Chan E.W."/>
            <person name="Chen G."/>
            <person name="Shen Z."/>
            <person name="Chen S."/>
            <person name="Zhang R."/>
        </authorList>
    </citation>
    <scope>NUCLEOTIDE SEQUENCE</scope>
    <source>
        <strain evidence="4">R1692</strain>
    </source>
</reference>
<protein>
    <submittedName>
        <fullName evidence="4">FecR family protein</fullName>
    </submittedName>
</protein>
<keyword evidence="1" id="KW-0472">Membrane</keyword>
<evidence type="ECO:0000313" key="5">
    <source>
        <dbReference type="Proteomes" id="UP001170954"/>
    </source>
</evidence>
<dbReference type="InterPro" id="IPR006860">
    <property type="entry name" value="FecR"/>
</dbReference>
<reference evidence="4" key="1">
    <citation type="submission" date="2020-06" db="EMBL/GenBank/DDBJ databases">
        <authorList>
            <person name="Dong N."/>
        </authorList>
    </citation>
    <scope>NUCLEOTIDE SEQUENCE</scope>
    <source>
        <strain evidence="4">R1692</strain>
    </source>
</reference>
<dbReference type="Gene3D" id="2.60.120.1440">
    <property type="match status" value="1"/>
</dbReference>
<keyword evidence="1" id="KW-1133">Transmembrane helix</keyword>
<dbReference type="InterPro" id="IPR012373">
    <property type="entry name" value="Ferrdict_sens_TM"/>
</dbReference>
<comment type="caution">
    <text evidence="4">The sequence shown here is derived from an EMBL/GenBank/DDBJ whole genome shotgun (WGS) entry which is preliminary data.</text>
</comment>
<dbReference type="Pfam" id="PF16344">
    <property type="entry name" value="FecR_C"/>
    <property type="match status" value="1"/>
</dbReference>
<keyword evidence="5" id="KW-1185">Reference proteome</keyword>
<dbReference type="Proteomes" id="UP001170954">
    <property type="component" value="Unassembled WGS sequence"/>
</dbReference>
<evidence type="ECO:0000259" key="2">
    <source>
        <dbReference type="Pfam" id="PF04773"/>
    </source>
</evidence>
<sequence>MTEHDFKILIDKYLSGQCSDEEKRAVEFWYAVSEDEQEVDQATLNLHKQQIRKDLSKELQRKPKVFAFNNYWKVAAAAVLAYAIAIAIYINQNPKTLPLSEVASIMPAKDQVELKLADGKTIVINPNTKQDITTSEGLSIRVDEQGNLLYQQEEINNSDAPIAYNTLTTPKGTISSILLADGSKVTLNAASSLRFPTRFQQDKREVYLEGEGYFEIKKTANHSSFIVNSKQQAVKVLGTKFVVKNYAGEAESRTSLVEGKVEVRALKANHSLILSPGQEATLNASGLIKREYDESSLAWINNDFIFINADLAEICVELERWYDVKFKIDNDIEKKRFTGAIAKNKSLQEILNIMSSSQNLNFRINAKTIYVSNF</sequence>
<dbReference type="Gene3D" id="3.55.50.30">
    <property type="match status" value="1"/>
</dbReference>
<evidence type="ECO:0000259" key="3">
    <source>
        <dbReference type="Pfam" id="PF16344"/>
    </source>
</evidence>
<feature type="transmembrane region" description="Helical" evidence="1">
    <location>
        <begin position="71"/>
        <end position="90"/>
    </location>
</feature>
<name>A0ABT7NNT5_9SPHI</name>
<proteinExistence type="predicted"/>
<organism evidence="4 5">
    <name type="scientific">Sphingobacterium hotanense</name>
    <dbReference type="NCBI Taxonomy" id="649196"/>
    <lineage>
        <taxon>Bacteria</taxon>
        <taxon>Pseudomonadati</taxon>
        <taxon>Bacteroidota</taxon>
        <taxon>Sphingobacteriia</taxon>
        <taxon>Sphingobacteriales</taxon>
        <taxon>Sphingobacteriaceae</taxon>
        <taxon>Sphingobacterium</taxon>
    </lineage>
</organism>
<dbReference type="InterPro" id="IPR032508">
    <property type="entry name" value="FecR_C"/>
</dbReference>
<evidence type="ECO:0000313" key="4">
    <source>
        <dbReference type="EMBL" id="MDM1048846.1"/>
    </source>
</evidence>
<dbReference type="Pfam" id="PF04773">
    <property type="entry name" value="FecR"/>
    <property type="match status" value="1"/>
</dbReference>
<dbReference type="PANTHER" id="PTHR30273">
    <property type="entry name" value="PERIPLASMIC SIGNAL SENSOR AND SIGMA FACTOR ACTIVATOR FECR-RELATED"/>
    <property type="match status" value="1"/>
</dbReference>
<dbReference type="PANTHER" id="PTHR30273:SF2">
    <property type="entry name" value="PROTEIN FECR"/>
    <property type="match status" value="1"/>
</dbReference>
<accession>A0ABT7NNT5</accession>
<gene>
    <name evidence="4" type="ORF">HX018_11440</name>
</gene>
<feature type="domain" description="FecR protein" evidence="2">
    <location>
        <begin position="166"/>
        <end position="262"/>
    </location>
</feature>
<keyword evidence="1" id="KW-0812">Transmembrane</keyword>
<feature type="domain" description="Protein FecR C-terminal" evidence="3">
    <location>
        <begin position="303"/>
        <end position="371"/>
    </location>
</feature>
<dbReference type="EMBL" id="JACAGK010000031">
    <property type="protein sequence ID" value="MDM1048846.1"/>
    <property type="molecule type" value="Genomic_DNA"/>
</dbReference>
<dbReference type="RefSeq" id="WP_149525723.1">
    <property type="nucleotide sequence ID" value="NZ_CP030848.1"/>
</dbReference>
<dbReference type="PIRSF" id="PIRSF018266">
    <property type="entry name" value="FecR"/>
    <property type="match status" value="1"/>
</dbReference>
<evidence type="ECO:0000256" key="1">
    <source>
        <dbReference type="SAM" id="Phobius"/>
    </source>
</evidence>